<accession>A0ABQ0E3P6</accession>
<evidence type="ECO:0000313" key="2">
    <source>
        <dbReference type="Proteomes" id="UP001628220"/>
    </source>
</evidence>
<protein>
    <submittedName>
        <fullName evidence="1">Uncharacterized protein</fullName>
    </submittedName>
</protein>
<comment type="caution">
    <text evidence="1">The sequence shown here is derived from an EMBL/GenBank/DDBJ whole genome shotgun (WGS) entry which is preliminary data.</text>
</comment>
<dbReference type="EMBL" id="BAAFSF010000004">
    <property type="protein sequence ID" value="GAB1252317.1"/>
    <property type="molecule type" value="Genomic_DNA"/>
</dbReference>
<name>A0ABQ0E3P6_9PORP</name>
<dbReference type="Proteomes" id="UP001628220">
    <property type="component" value="Unassembled WGS sequence"/>
</dbReference>
<proteinExistence type="predicted"/>
<gene>
    <name evidence="1" type="ORF">Tsumi_14230</name>
</gene>
<reference evidence="1 2" key="1">
    <citation type="journal article" date="2025" name="Int. J. Syst. Evol. Microbiol.">
        <title>Desulfovibrio falkowii sp. nov., Porphyromonas miyakawae sp. nov., Mediterraneibacter flintii sp. nov. and Owariibacterium komagatae gen. nov., sp. nov., isolated from human faeces.</title>
        <authorList>
            <person name="Hamaguchi T."/>
            <person name="Ohara M."/>
            <person name="Hisatomi A."/>
            <person name="Sekiguchi K."/>
            <person name="Takeda J.I."/>
            <person name="Ueyama J."/>
            <person name="Ito M."/>
            <person name="Nishiwaki H."/>
            <person name="Ogi T."/>
            <person name="Hirayama M."/>
            <person name="Ohkuma M."/>
            <person name="Sakamoto M."/>
            <person name="Ohno K."/>
        </authorList>
    </citation>
    <scope>NUCLEOTIDE SEQUENCE [LARGE SCALE GENOMIC DNA]</scope>
    <source>
        <strain evidence="1 2">13CB11C</strain>
    </source>
</reference>
<dbReference type="RefSeq" id="WP_411916074.1">
    <property type="nucleotide sequence ID" value="NZ_BAAFSF010000004.1"/>
</dbReference>
<sequence length="228" mass="25223">MQAGRAKYDQLPMGKMSMGLTPKERLKQFISYCELTQRQFVGKAQISLSVLQGAGHTLSTLSVHRISKAFPELNVGWLLTGEGEMLKNDFLSLFPSAPTVPLFSIASIGCPLSDFIANAERNRCEQVITPIPRAEVAMSVKDNSMEPDFPAASIVYARLVDHNKFLTWGTPYLIDTVSGVHFRLLGPGEDKEHVRALSINHDPIYAAFDIKKEDIRGLYVVLASLVLC</sequence>
<keyword evidence="2" id="KW-1185">Reference proteome</keyword>
<evidence type="ECO:0000313" key="1">
    <source>
        <dbReference type="EMBL" id="GAB1252317.1"/>
    </source>
</evidence>
<organism evidence="1 2">
    <name type="scientific">Porphyromonas miyakawae</name>
    <dbReference type="NCBI Taxonomy" id="3137470"/>
    <lineage>
        <taxon>Bacteria</taxon>
        <taxon>Pseudomonadati</taxon>
        <taxon>Bacteroidota</taxon>
        <taxon>Bacteroidia</taxon>
        <taxon>Bacteroidales</taxon>
        <taxon>Porphyromonadaceae</taxon>
        <taxon>Porphyromonas</taxon>
    </lineage>
</organism>